<feature type="compositionally biased region" description="Acidic residues" evidence="3">
    <location>
        <begin position="211"/>
        <end position="220"/>
    </location>
</feature>
<sequence length="256" mass="28609">MSDFKNAKDALISSLFELSKASSEAANSAVNFYRVVTGGEEDVTSEQLHDIQEAMKAAVKATSGVKHELESANGSGSGSAGAGAGAGAGGEKTKKRKVTKDPNAPKKPLTMFFAFSFNLRKQIGDERKNKNLPNLSAIDMNQMIKDRWDNITPQEKEKWKHKYDEEMKEYLVEKGKYEQSKIDGTDYKAPPAPYADGHKSPDDMKPKVTEVDDEEEEEDTTAVIEEPSREEKEKEKKRKKEKKEKKEKKKKLISSS</sequence>
<feature type="region of interest" description="Disordered" evidence="3">
    <location>
        <begin position="66"/>
        <end position="105"/>
    </location>
</feature>
<proteinExistence type="predicted"/>
<dbReference type="GeneID" id="92206931"/>
<keyword evidence="2" id="KW-0539">Nucleus</keyword>
<dbReference type="RefSeq" id="XP_066828673.1">
    <property type="nucleotide sequence ID" value="XM_066971656.1"/>
</dbReference>
<dbReference type="InterPro" id="IPR009071">
    <property type="entry name" value="HMG_box_dom"/>
</dbReference>
<evidence type="ECO:0000256" key="1">
    <source>
        <dbReference type="ARBA" id="ARBA00023125"/>
    </source>
</evidence>
<dbReference type="PROSITE" id="PS50118">
    <property type="entry name" value="HMG_BOX_2"/>
    <property type="match status" value="1"/>
</dbReference>
<dbReference type="SUPFAM" id="SSF47095">
    <property type="entry name" value="HMG-box"/>
    <property type="match status" value="1"/>
</dbReference>
<feature type="DNA-binding region" description="HMG box" evidence="2">
    <location>
        <begin position="105"/>
        <end position="178"/>
    </location>
</feature>
<keyword evidence="1 2" id="KW-0238">DNA-binding</keyword>
<feature type="domain" description="HMG box" evidence="4">
    <location>
        <begin position="105"/>
        <end position="178"/>
    </location>
</feature>
<evidence type="ECO:0000313" key="5">
    <source>
        <dbReference type="EMBL" id="CAK9437357.1"/>
    </source>
</evidence>
<keyword evidence="6" id="KW-1185">Reference proteome</keyword>
<name>A0ABP0ZH71_9ASCO</name>
<accession>A0ABP0ZH71</accession>
<dbReference type="InterPro" id="IPR050342">
    <property type="entry name" value="HMGB"/>
</dbReference>
<evidence type="ECO:0000256" key="3">
    <source>
        <dbReference type="SAM" id="MobiDB-lite"/>
    </source>
</evidence>
<protein>
    <recommendedName>
        <fullName evidence="4">HMG box domain-containing protein</fullName>
    </recommendedName>
</protein>
<dbReference type="EMBL" id="OZ022406">
    <property type="protein sequence ID" value="CAK9437357.1"/>
    <property type="molecule type" value="Genomic_DNA"/>
</dbReference>
<feature type="compositionally biased region" description="Basic and acidic residues" evidence="3">
    <location>
        <begin position="196"/>
        <end position="210"/>
    </location>
</feature>
<dbReference type="PANTHER" id="PTHR48112">
    <property type="entry name" value="HIGH MOBILITY GROUP PROTEIN DSP1"/>
    <property type="match status" value="1"/>
</dbReference>
<evidence type="ECO:0000259" key="4">
    <source>
        <dbReference type="PROSITE" id="PS50118"/>
    </source>
</evidence>
<dbReference type="Gene3D" id="1.10.30.10">
    <property type="entry name" value="High mobility group box domain"/>
    <property type="match status" value="1"/>
</dbReference>
<gene>
    <name evidence="5" type="ORF">LODBEIA_P17350</name>
</gene>
<organism evidence="5 6">
    <name type="scientific">Lodderomyces beijingensis</name>
    <dbReference type="NCBI Taxonomy" id="1775926"/>
    <lineage>
        <taxon>Eukaryota</taxon>
        <taxon>Fungi</taxon>
        <taxon>Dikarya</taxon>
        <taxon>Ascomycota</taxon>
        <taxon>Saccharomycotina</taxon>
        <taxon>Pichiomycetes</taxon>
        <taxon>Debaryomycetaceae</taxon>
        <taxon>Candida/Lodderomyces clade</taxon>
        <taxon>Lodderomyces</taxon>
    </lineage>
</organism>
<evidence type="ECO:0000313" key="6">
    <source>
        <dbReference type="Proteomes" id="UP001497383"/>
    </source>
</evidence>
<dbReference type="InterPro" id="IPR036910">
    <property type="entry name" value="HMG_box_dom_sf"/>
</dbReference>
<dbReference type="PANTHER" id="PTHR48112:SF22">
    <property type="entry name" value="MITOCHONDRIAL TRANSCRIPTION FACTOR A, ISOFORM B"/>
    <property type="match status" value="1"/>
</dbReference>
<dbReference type="Pfam" id="PF00505">
    <property type="entry name" value="HMG_box"/>
    <property type="match status" value="1"/>
</dbReference>
<dbReference type="Proteomes" id="UP001497383">
    <property type="component" value="Chromosome 2"/>
</dbReference>
<feature type="compositionally biased region" description="Gly residues" evidence="3">
    <location>
        <begin position="75"/>
        <end position="90"/>
    </location>
</feature>
<reference evidence="5 6" key="1">
    <citation type="submission" date="2024-03" db="EMBL/GenBank/DDBJ databases">
        <authorList>
            <person name="Brejova B."/>
        </authorList>
    </citation>
    <scope>NUCLEOTIDE SEQUENCE [LARGE SCALE GENOMIC DNA]</scope>
    <source>
        <strain evidence="5 6">CBS 14171</strain>
    </source>
</reference>
<feature type="compositionally biased region" description="Basic residues" evidence="3">
    <location>
        <begin position="235"/>
        <end position="256"/>
    </location>
</feature>
<dbReference type="SMART" id="SM00398">
    <property type="entry name" value="HMG"/>
    <property type="match status" value="1"/>
</dbReference>
<feature type="region of interest" description="Disordered" evidence="3">
    <location>
        <begin position="179"/>
        <end position="256"/>
    </location>
</feature>
<evidence type="ECO:0000256" key="2">
    <source>
        <dbReference type="PROSITE-ProRule" id="PRU00267"/>
    </source>
</evidence>